<gene>
    <name evidence="2" type="ORF">DICVIV_14383</name>
</gene>
<dbReference type="Proteomes" id="UP000053766">
    <property type="component" value="Unassembled WGS sequence"/>
</dbReference>
<keyword evidence="3" id="KW-1185">Reference proteome</keyword>
<feature type="signal peptide" evidence="1">
    <location>
        <begin position="1"/>
        <end position="19"/>
    </location>
</feature>
<reference evidence="3" key="2">
    <citation type="journal article" date="2016" name="Sci. Rep.">
        <title>Dictyocaulus viviparus genome, variome and transcriptome elucidate lungworm biology and support future intervention.</title>
        <authorList>
            <person name="McNulty S.N."/>
            <person name="Strube C."/>
            <person name="Rosa B.A."/>
            <person name="Martin J.C."/>
            <person name="Tyagi R."/>
            <person name="Choi Y.J."/>
            <person name="Wang Q."/>
            <person name="Hallsworth Pepin K."/>
            <person name="Zhang X."/>
            <person name="Ozersky P."/>
            <person name="Wilson R.K."/>
            <person name="Sternberg P.W."/>
            <person name="Gasser R.B."/>
            <person name="Mitreva M."/>
        </authorList>
    </citation>
    <scope>NUCLEOTIDE SEQUENCE [LARGE SCALE GENOMIC DNA]</scope>
    <source>
        <strain evidence="3">HannoverDv2000</strain>
    </source>
</reference>
<proteinExistence type="predicted"/>
<evidence type="ECO:0000313" key="3">
    <source>
        <dbReference type="Proteomes" id="UP000053766"/>
    </source>
</evidence>
<name>A0A0D8XB91_DICVI</name>
<organism evidence="2 3">
    <name type="scientific">Dictyocaulus viviparus</name>
    <name type="common">Bovine lungworm</name>
    <dbReference type="NCBI Taxonomy" id="29172"/>
    <lineage>
        <taxon>Eukaryota</taxon>
        <taxon>Metazoa</taxon>
        <taxon>Ecdysozoa</taxon>
        <taxon>Nematoda</taxon>
        <taxon>Chromadorea</taxon>
        <taxon>Rhabditida</taxon>
        <taxon>Rhabditina</taxon>
        <taxon>Rhabditomorpha</taxon>
        <taxon>Strongyloidea</taxon>
        <taxon>Metastrongylidae</taxon>
        <taxon>Dictyocaulus</taxon>
    </lineage>
</organism>
<sequence length="60" mass="6442">MIMNLKVLLLIACLHLVQTQLEMCLNGGYGPCLGDLCPLAGSRCITTANGRLCCLNQFVS</sequence>
<dbReference type="AlphaFoldDB" id="A0A0D8XB91"/>
<evidence type="ECO:0008006" key="4">
    <source>
        <dbReference type="Google" id="ProtNLM"/>
    </source>
</evidence>
<evidence type="ECO:0000256" key="1">
    <source>
        <dbReference type="SAM" id="SignalP"/>
    </source>
</evidence>
<feature type="chain" id="PRO_5002335479" description="CC domain-containing protein" evidence="1">
    <location>
        <begin position="20"/>
        <end position="60"/>
    </location>
</feature>
<protein>
    <recommendedName>
        <fullName evidence="4">CC domain-containing protein</fullName>
    </recommendedName>
</protein>
<accession>A0A0D8XB91</accession>
<keyword evidence="1" id="KW-0732">Signal</keyword>
<dbReference type="EMBL" id="KN721170">
    <property type="protein sequence ID" value="KJH39731.1"/>
    <property type="molecule type" value="Genomic_DNA"/>
</dbReference>
<evidence type="ECO:0000313" key="2">
    <source>
        <dbReference type="EMBL" id="KJH39731.1"/>
    </source>
</evidence>
<dbReference type="OrthoDB" id="5863778at2759"/>
<reference evidence="2 3" key="1">
    <citation type="submission" date="2013-11" db="EMBL/GenBank/DDBJ databases">
        <title>Draft genome of the bovine lungworm Dictyocaulus viviparus.</title>
        <authorList>
            <person name="Mitreva M."/>
        </authorList>
    </citation>
    <scope>NUCLEOTIDE SEQUENCE [LARGE SCALE GENOMIC DNA]</scope>
    <source>
        <strain evidence="2 3">HannoverDv2000</strain>
    </source>
</reference>